<organism evidence="4 5">
    <name type="scientific">Aphis craccivora</name>
    <name type="common">Cowpea aphid</name>
    <dbReference type="NCBI Taxonomy" id="307492"/>
    <lineage>
        <taxon>Eukaryota</taxon>
        <taxon>Metazoa</taxon>
        <taxon>Ecdysozoa</taxon>
        <taxon>Arthropoda</taxon>
        <taxon>Hexapoda</taxon>
        <taxon>Insecta</taxon>
        <taxon>Pterygota</taxon>
        <taxon>Neoptera</taxon>
        <taxon>Paraneoptera</taxon>
        <taxon>Hemiptera</taxon>
        <taxon>Sternorrhyncha</taxon>
        <taxon>Aphidomorpha</taxon>
        <taxon>Aphidoidea</taxon>
        <taxon>Aphididae</taxon>
        <taxon>Aphidini</taxon>
        <taxon>Aphis</taxon>
        <taxon>Aphis</taxon>
    </lineage>
</organism>
<dbReference type="InterPro" id="IPR029058">
    <property type="entry name" value="AB_hydrolase_fold"/>
</dbReference>
<evidence type="ECO:0000313" key="4">
    <source>
        <dbReference type="EMBL" id="KAF0756762.1"/>
    </source>
</evidence>
<dbReference type="EMBL" id="VUJU01003763">
    <property type="protein sequence ID" value="KAF0756762.1"/>
    <property type="molecule type" value="Genomic_DNA"/>
</dbReference>
<dbReference type="PANTHER" id="PTHR43798">
    <property type="entry name" value="MONOACYLGLYCEROL LIPASE"/>
    <property type="match status" value="1"/>
</dbReference>
<keyword evidence="5" id="KW-1185">Reference proteome</keyword>
<reference evidence="4 5" key="1">
    <citation type="submission" date="2019-08" db="EMBL/GenBank/DDBJ databases">
        <title>Whole genome of Aphis craccivora.</title>
        <authorList>
            <person name="Voronova N.V."/>
            <person name="Shulinski R.S."/>
            <person name="Bandarenka Y.V."/>
            <person name="Zhorov D.G."/>
            <person name="Warner D."/>
        </authorList>
    </citation>
    <scope>NUCLEOTIDE SEQUENCE [LARGE SCALE GENOMIC DNA]</scope>
    <source>
        <strain evidence="4">180601</strain>
        <tissue evidence="4">Whole Body</tissue>
    </source>
</reference>
<dbReference type="Proteomes" id="UP000478052">
    <property type="component" value="Unassembled WGS sequence"/>
</dbReference>
<evidence type="ECO:0000256" key="2">
    <source>
        <dbReference type="ARBA" id="ARBA00022801"/>
    </source>
</evidence>
<dbReference type="InterPro" id="IPR050266">
    <property type="entry name" value="AB_hydrolase_sf"/>
</dbReference>
<dbReference type="InterPro" id="IPR000073">
    <property type="entry name" value="AB_hydrolase_1"/>
</dbReference>
<accession>A0A6G0YIV2</accession>
<sequence>MNPQEISIPVPWGHIAAKTWGHSSDARVLCLHGIQDNCGTFDKLIPLLRRGFYYVCIDTPGHGHSSHYPSGFRVTIECYVLAVKRVVDHLQWDRFKCIGHSMGGMIASQFTSLYPEHITGLVMIDSAGPVPVFPQNSTKWLRTALDGLLTIEKKVASGSPPSYTREQAVDVLMTKRPSKLTKNSAEVLVERSLAKRPGGRYAFTMDQRLKVPYQQMLSPIQHLALVNSIRCPVLMIRATDNPLQKIPAVKLSRKIYKSNPNVRVVKVNGNHDVHLNEPEKIADLINTFLLSERTKAFGDDTHPGVLCVHGIQDNCDTFATLLPSLPDGYYYVCVDLPGHGRSDHFPAHLPLEFTNYLAAIKWVLDHFGWPELAYLGHSFGGQLGTWLAGVYPERVRCLIVLDTMGPRSVDMGDTLATVRGRIDAAQSLHRRQRGRLPPAYTFDEAVAKMMAGRPSKLTVESARILAGRALVRADDDKDKYTFASDQRLKLSFYPVMTFDQQKQILCNVTCPVVFVLADENCGRYSTYLKDAYEFNSQRPNVTIRVVSGDHDVHLNYPDRVFRHVADFLREHYNS</sequence>
<dbReference type="OrthoDB" id="6431331at2759"/>
<comment type="similarity">
    <text evidence="1">Belongs to the AB hydrolase superfamily.</text>
</comment>
<dbReference type="Gene3D" id="3.40.50.1820">
    <property type="entry name" value="alpha/beta hydrolase"/>
    <property type="match status" value="2"/>
</dbReference>
<proteinExistence type="inferred from homology"/>
<dbReference type="GO" id="GO:0016787">
    <property type="term" value="F:hydrolase activity"/>
    <property type="evidence" value="ECO:0007669"/>
    <property type="project" value="UniProtKB-KW"/>
</dbReference>
<feature type="domain" description="AB hydrolase-1" evidence="3">
    <location>
        <begin position="28"/>
        <end position="278"/>
    </location>
</feature>
<evidence type="ECO:0000259" key="3">
    <source>
        <dbReference type="Pfam" id="PF00561"/>
    </source>
</evidence>
<dbReference type="PANTHER" id="PTHR43798:SF14">
    <property type="entry name" value="SERINE HYDROLASE-LIKE PROTEIN DDB_G0286239"/>
    <property type="match status" value="1"/>
</dbReference>
<dbReference type="AlphaFoldDB" id="A0A6G0YIV2"/>
<dbReference type="Pfam" id="PF00561">
    <property type="entry name" value="Abhydrolase_1"/>
    <property type="match status" value="2"/>
</dbReference>
<name>A0A6G0YIV2_APHCR</name>
<evidence type="ECO:0000313" key="5">
    <source>
        <dbReference type="Proteomes" id="UP000478052"/>
    </source>
</evidence>
<feature type="domain" description="AB hydrolase-1" evidence="3">
    <location>
        <begin position="305"/>
        <end position="406"/>
    </location>
</feature>
<keyword evidence="2 4" id="KW-0378">Hydrolase</keyword>
<evidence type="ECO:0000256" key="1">
    <source>
        <dbReference type="ARBA" id="ARBA00008645"/>
    </source>
</evidence>
<dbReference type="GO" id="GO:0016020">
    <property type="term" value="C:membrane"/>
    <property type="evidence" value="ECO:0007669"/>
    <property type="project" value="TreeGrafter"/>
</dbReference>
<gene>
    <name evidence="4" type="ORF">FWK35_00012529</name>
</gene>
<comment type="caution">
    <text evidence="4">The sequence shown here is derived from an EMBL/GenBank/DDBJ whole genome shotgun (WGS) entry which is preliminary data.</text>
</comment>
<protein>
    <submittedName>
        <fullName evidence="4">Serine hydrolase-like protein</fullName>
    </submittedName>
</protein>
<dbReference type="PRINTS" id="PR00111">
    <property type="entry name" value="ABHYDROLASE"/>
</dbReference>
<dbReference type="SUPFAM" id="SSF53474">
    <property type="entry name" value="alpha/beta-Hydrolases"/>
    <property type="match status" value="2"/>
</dbReference>